<organism evidence="4 5">
    <name type="scientific">Pelagicoccus albus</name>
    <dbReference type="NCBI Taxonomy" id="415222"/>
    <lineage>
        <taxon>Bacteria</taxon>
        <taxon>Pseudomonadati</taxon>
        <taxon>Verrucomicrobiota</taxon>
        <taxon>Opitutia</taxon>
        <taxon>Puniceicoccales</taxon>
        <taxon>Pelagicoccaceae</taxon>
        <taxon>Pelagicoccus</taxon>
    </lineage>
</organism>
<feature type="binding site" evidence="2">
    <location>
        <position position="143"/>
    </location>
    <ligand>
        <name>Zn(2+)</name>
        <dbReference type="ChEBI" id="CHEBI:29105"/>
    </ligand>
</feature>
<comment type="caution">
    <text evidence="4">The sequence shown here is derived from an EMBL/GenBank/DDBJ whole genome shotgun (WGS) entry which is preliminary data.</text>
</comment>
<reference evidence="4 5" key="1">
    <citation type="submission" date="2020-07" db="EMBL/GenBank/DDBJ databases">
        <authorList>
            <person name="Feng X."/>
        </authorList>
    </citation>
    <scope>NUCLEOTIDE SEQUENCE [LARGE SCALE GENOMIC DNA]</scope>
    <source>
        <strain evidence="4 5">JCM23202</strain>
    </source>
</reference>
<feature type="chain" id="PRO_5030702839" evidence="3">
    <location>
        <begin position="22"/>
        <end position="237"/>
    </location>
</feature>
<dbReference type="GO" id="GO:0004089">
    <property type="term" value="F:carbonate dehydratase activity"/>
    <property type="evidence" value="ECO:0007669"/>
    <property type="project" value="InterPro"/>
</dbReference>
<keyword evidence="5" id="KW-1185">Reference proteome</keyword>
<dbReference type="InterPro" id="IPR036874">
    <property type="entry name" value="Carbonic_anhydrase_sf"/>
</dbReference>
<dbReference type="SUPFAM" id="SSF53056">
    <property type="entry name" value="beta-carbonic anhydrase, cab"/>
    <property type="match status" value="1"/>
</dbReference>
<dbReference type="SMART" id="SM00947">
    <property type="entry name" value="Pro_CA"/>
    <property type="match status" value="1"/>
</dbReference>
<dbReference type="NCBIfam" id="NF011765">
    <property type="entry name" value="PRK15219.1"/>
    <property type="match status" value="1"/>
</dbReference>
<keyword evidence="3" id="KW-0732">Signal</keyword>
<dbReference type="EMBL" id="JACHVC010000012">
    <property type="protein sequence ID" value="MBC2606955.1"/>
    <property type="molecule type" value="Genomic_DNA"/>
</dbReference>
<comment type="cofactor">
    <cofactor evidence="2">
        <name>Zn(2+)</name>
        <dbReference type="ChEBI" id="CHEBI:29105"/>
    </cofactor>
    <text evidence="2">Binds 1 zinc ion per subunit.</text>
</comment>
<evidence type="ECO:0000256" key="1">
    <source>
        <dbReference type="ARBA" id="ARBA00006217"/>
    </source>
</evidence>
<dbReference type="GO" id="GO:0008270">
    <property type="term" value="F:zinc ion binding"/>
    <property type="evidence" value="ECO:0007669"/>
    <property type="project" value="InterPro"/>
</dbReference>
<name>A0A7X1B788_9BACT</name>
<feature type="signal peptide" evidence="3">
    <location>
        <begin position="1"/>
        <end position="21"/>
    </location>
</feature>
<dbReference type="Pfam" id="PF00484">
    <property type="entry name" value="Pro_CA"/>
    <property type="match status" value="1"/>
</dbReference>
<dbReference type="PANTHER" id="PTHR11002">
    <property type="entry name" value="CARBONIC ANHYDRASE"/>
    <property type="match status" value="1"/>
</dbReference>
<gene>
    <name evidence="4" type="ORF">H5P27_12955</name>
</gene>
<evidence type="ECO:0000313" key="5">
    <source>
        <dbReference type="Proteomes" id="UP000526501"/>
    </source>
</evidence>
<dbReference type="Gene3D" id="3.40.1050.10">
    <property type="entry name" value="Carbonic anhydrase"/>
    <property type="match status" value="1"/>
</dbReference>
<sequence length="237" mass="25708">MRQTSILAIAASLVCATLTFADDHATENKNLPVTKAEQDALNPDKVLEDLKEGNERYKNGNHTDLNTKARVKAAQKGQFPKAYVLSCVDSRVPVESIFDQGIGDIFVGRVAGNVENEDQLGSMEYAAAAAGVKLIVVMGHESCGAVKGACDDVRLGNLTLLIEKIAPAVNSVEGYEEQEMSSKNKSFVSEVVHTNVERTVQDIRDRSPLLANMELEGKIKIIGAYYSLKDGSVTFME</sequence>
<dbReference type="Proteomes" id="UP000526501">
    <property type="component" value="Unassembled WGS sequence"/>
</dbReference>
<protein>
    <submittedName>
        <fullName evidence="4">Carbonic anhydrase</fullName>
    </submittedName>
</protein>
<accession>A0A7X1B788</accession>
<dbReference type="RefSeq" id="WP_185660823.1">
    <property type="nucleotide sequence ID" value="NZ_CAWPOO010000012.1"/>
</dbReference>
<feature type="binding site" evidence="2">
    <location>
        <position position="140"/>
    </location>
    <ligand>
        <name>Zn(2+)</name>
        <dbReference type="ChEBI" id="CHEBI:29105"/>
    </ligand>
</feature>
<evidence type="ECO:0000256" key="2">
    <source>
        <dbReference type="PIRSR" id="PIRSR601765-1"/>
    </source>
</evidence>
<dbReference type="InterPro" id="IPR001765">
    <property type="entry name" value="Carbonic_anhydrase"/>
</dbReference>
<feature type="binding site" evidence="2">
    <location>
        <position position="89"/>
    </location>
    <ligand>
        <name>Zn(2+)</name>
        <dbReference type="ChEBI" id="CHEBI:29105"/>
    </ligand>
</feature>
<proteinExistence type="inferred from homology"/>
<keyword evidence="2" id="KW-0862">Zinc</keyword>
<evidence type="ECO:0000256" key="3">
    <source>
        <dbReference type="SAM" id="SignalP"/>
    </source>
</evidence>
<dbReference type="CDD" id="cd03378">
    <property type="entry name" value="beta_CA_cladeC"/>
    <property type="match status" value="1"/>
</dbReference>
<evidence type="ECO:0000313" key="4">
    <source>
        <dbReference type="EMBL" id="MBC2606955.1"/>
    </source>
</evidence>
<comment type="similarity">
    <text evidence="1">Belongs to the beta-class carbonic anhydrase family.</text>
</comment>
<feature type="binding site" evidence="2">
    <location>
        <position position="87"/>
    </location>
    <ligand>
        <name>Zn(2+)</name>
        <dbReference type="ChEBI" id="CHEBI:29105"/>
    </ligand>
</feature>
<dbReference type="PANTHER" id="PTHR11002:SF79">
    <property type="entry name" value="CARBONIC ANHYDRASE 2"/>
    <property type="match status" value="1"/>
</dbReference>
<keyword evidence="2" id="KW-0479">Metal-binding</keyword>
<dbReference type="AlphaFoldDB" id="A0A7X1B788"/>